<feature type="chain" id="PRO_5047304659" evidence="2">
    <location>
        <begin position="24"/>
        <end position="219"/>
    </location>
</feature>
<feature type="region of interest" description="Disordered" evidence="1">
    <location>
        <begin position="27"/>
        <end position="74"/>
    </location>
</feature>
<feature type="domain" description="DUF4232" evidence="3">
    <location>
        <begin position="79"/>
        <end position="210"/>
    </location>
</feature>
<sequence length="219" mass="22164">MTRSRARISLALCALCALTGLLAVGCGSPAPDPDRAAPPRPSSAPPAQESGAGQEADGAPAADPAPTTQRAAPARPAWCTADALTASLRQLNPAAGSRYTALVLTNSSASACRTRGYPGLQLADAQGAALPTSVTRDTSRPAALLTLAPGRSAWSRLRWSQVPGDGESTTGPCQEAPAKLRVIPPDQRTHTDARWSTGEVCGGGALRALPLAPGAGPAY</sequence>
<evidence type="ECO:0000313" key="4">
    <source>
        <dbReference type="EMBL" id="MFC7216822.1"/>
    </source>
</evidence>
<dbReference type="InterPro" id="IPR025326">
    <property type="entry name" value="DUF4232"/>
</dbReference>
<feature type="compositionally biased region" description="Low complexity" evidence="1">
    <location>
        <begin position="52"/>
        <end position="74"/>
    </location>
</feature>
<accession>A0ABW2GDL4</accession>
<keyword evidence="2" id="KW-0732">Signal</keyword>
<name>A0ABW2GDL4_9ACTN</name>
<dbReference type="PROSITE" id="PS51257">
    <property type="entry name" value="PROKAR_LIPOPROTEIN"/>
    <property type="match status" value="1"/>
</dbReference>
<dbReference type="Proteomes" id="UP001596413">
    <property type="component" value="Unassembled WGS sequence"/>
</dbReference>
<keyword evidence="5" id="KW-1185">Reference proteome</keyword>
<comment type="caution">
    <text evidence="4">The sequence shown here is derived from an EMBL/GenBank/DDBJ whole genome shotgun (WGS) entry which is preliminary data.</text>
</comment>
<evidence type="ECO:0000313" key="5">
    <source>
        <dbReference type="Proteomes" id="UP001596413"/>
    </source>
</evidence>
<evidence type="ECO:0000259" key="3">
    <source>
        <dbReference type="Pfam" id="PF14016"/>
    </source>
</evidence>
<dbReference type="Pfam" id="PF14016">
    <property type="entry name" value="DUF4232"/>
    <property type="match status" value="1"/>
</dbReference>
<protein>
    <submittedName>
        <fullName evidence="4">DUF4232 domain-containing protein</fullName>
    </submittedName>
</protein>
<reference evidence="5" key="1">
    <citation type="journal article" date="2019" name="Int. J. Syst. Evol. Microbiol.">
        <title>The Global Catalogue of Microorganisms (GCM) 10K type strain sequencing project: providing services to taxonomists for standard genome sequencing and annotation.</title>
        <authorList>
            <consortium name="The Broad Institute Genomics Platform"/>
            <consortium name="The Broad Institute Genome Sequencing Center for Infectious Disease"/>
            <person name="Wu L."/>
            <person name="Ma J."/>
        </authorList>
    </citation>
    <scope>NUCLEOTIDE SEQUENCE [LARGE SCALE GENOMIC DNA]</scope>
    <source>
        <strain evidence="5">CGMCC 1.13681</strain>
    </source>
</reference>
<gene>
    <name evidence="4" type="ORF">ACFQLX_01330</name>
</gene>
<proteinExistence type="predicted"/>
<organism evidence="4 5">
    <name type="scientific">Streptomyces polyrhachis</name>
    <dbReference type="NCBI Taxonomy" id="1282885"/>
    <lineage>
        <taxon>Bacteria</taxon>
        <taxon>Bacillati</taxon>
        <taxon>Actinomycetota</taxon>
        <taxon>Actinomycetes</taxon>
        <taxon>Kitasatosporales</taxon>
        <taxon>Streptomycetaceae</taxon>
        <taxon>Streptomyces</taxon>
    </lineage>
</organism>
<dbReference type="RefSeq" id="WP_386410780.1">
    <property type="nucleotide sequence ID" value="NZ_JBHSZO010000002.1"/>
</dbReference>
<dbReference type="EMBL" id="JBHSZO010000002">
    <property type="protein sequence ID" value="MFC7216822.1"/>
    <property type="molecule type" value="Genomic_DNA"/>
</dbReference>
<evidence type="ECO:0000256" key="1">
    <source>
        <dbReference type="SAM" id="MobiDB-lite"/>
    </source>
</evidence>
<evidence type="ECO:0000256" key="2">
    <source>
        <dbReference type="SAM" id="SignalP"/>
    </source>
</evidence>
<feature type="signal peptide" evidence="2">
    <location>
        <begin position="1"/>
        <end position="23"/>
    </location>
</feature>